<dbReference type="PANTHER" id="PTHR43222:SF2">
    <property type="entry name" value="NUDIX HYDROLASE 23, CHLOROPLASTIC"/>
    <property type="match status" value="1"/>
</dbReference>
<organism evidence="3 4">
    <name type="scientific">Paenibacillus oceani</name>
    <dbReference type="NCBI Taxonomy" id="2772510"/>
    <lineage>
        <taxon>Bacteria</taxon>
        <taxon>Bacillati</taxon>
        <taxon>Bacillota</taxon>
        <taxon>Bacilli</taxon>
        <taxon>Bacillales</taxon>
        <taxon>Paenibacillaceae</taxon>
        <taxon>Paenibacillus</taxon>
    </lineage>
</organism>
<keyword evidence="1" id="KW-0378">Hydrolase</keyword>
<dbReference type="PROSITE" id="PS00893">
    <property type="entry name" value="NUDIX_BOX"/>
    <property type="match status" value="1"/>
</dbReference>
<dbReference type="PANTHER" id="PTHR43222">
    <property type="entry name" value="NUDIX HYDROLASE 23"/>
    <property type="match status" value="1"/>
</dbReference>
<dbReference type="Pfam" id="PF00293">
    <property type="entry name" value="NUDIX"/>
    <property type="match status" value="1"/>
</dbReference>
<gene>
    <name evidence="3" type="ORF">IDH45_11955</name>
</gene>
<feature type="domain" description="Nudix hydrolase" evidence="2">
    <location>
        <begin position="1"/>
        <end position="134"/>
    </location>
</feature>
<dbReference type="Proteomes" id="UP000639396">
    <property type="component" value="Unassembled WGS sequence"/>
</dbReference>
<dbReference type="InterPro" id="IPR020084">
    <property type="entry name" value="NUDIX_hydrolase_CS"/>
</dbReference>
<evidence type="ECO:0000313" key="4">
    <source>
        <dbReference type="Proteomes" id="UP000639396"/>
    </source>
</evidence>
<accession>A0A927GZ76</accession>
<sequence>MNEFIRYTILFIRQGSRILLLNRNSAPAKGLWNGVGGKLEAGETPMAGVLREAWEETGIRLTDVAYKGVVSWESDVSPRGGMHVFMTELPPSLAYPTPVQMEEGLLDWKEIEWVLSDHNFGMGEIIPRYLRTVLEDDSCYVHHCVFHQHKVIAYERRQMEPVLAGAVIRKGC</sequence>
<proteinExistence type="predicted"/>
<dbReference type="Gene3D" id="3.90.79.10">
    <property type="entry name" value="Nucleoside Triphosphate Pyrophosphohydrolase"/>
    <property type="match status" value="1"/>
</dbReference>
<dbReference type="PROSITE" id="PS51462">
    <property type="entry name" value="NUDIX"/>
    <property type="match status" value="1"/>
</dbReference>
<evidence type="ECO:0000313" key="3">
    <source>
        <dbReference type="EMBL" id="MBD2862696.1"/>
    </source>
</evidence>
<evidence type="ECO:0000259" key="2">
    <source>
        <dbReference type="PROSITE" id="PS51462"/>
    </source>
</evidence>
<dbReference type="AlphaFoldDB" id="A0A927GZ76"/>
<dbReference type="InterPro" id="IPR000086">
    <property type="entry name" value="NUDIX_hydrolase_dom"/>
</dbReference>
<reference evidence="3" key="1">
    <citation type="submission" date="2020-09" db="EMBL/GenBank/DDBJ databases">
        <title>A novel bacterium of genus Paenibacillus, isolated from South China Sea.</title>
        <authorList>
            <person name="Huang H."/>
            <person name="Mo K."/>
            <person name="Hu Y."/>
        </authorList>
    </citation>
    <scope>NUCLEOTIDE SEQUENCE</scope>
    <source>
        <strain evidence="3">IB182363</strain>
    </source>
</reference>
<dbReference type="InterPro" id="IPR015797">
    <property type="entry name" value="NUDIX_hydrolase-like_dom_sf"/>
</dbReference>
<dbReference type="GO" id="GO:0016787">
    <property type="term" value="F:hydrolase activity"/>
    <property type="evidence" value="ECO:0007669"/>
    <property type="project" value="UniProtKB-KW"/>
</dbReference>
<evidence type="ECO:0000256" key="1">
    <source>
        <dbReference type="ARBA" id="ARBA00022801"/>
    </source>
</evidence>
<protein>
    <submittedName>
        <fullName evidence="3">8-oxo-dGTP diphosphatase</fullName>
    </submittedName>
</protein>
<dbReference type="SUPFAM" id="SSF55811">
    <property type="entry name" value="Nudix"/>
    <property type="match status" value="1"/>
</dbReference>
<comment type="caution">
    <text evidence="3">The sequence shown here is derived from an EMBL/GenBank/DDBJ whole genome shotgun (WGS) entry which is preliminary data.</text>
</comment>
<dbReference type="EMBL" id="JACXJA010000014">
    <property type="protein sequence ID" value="MBD2862696.1"/>
    <property type="molecule type" value="Genomic_DNA"/>
</dbReference>
<dbReference type="RefSeq" id="WP_190927817.1">
    <property type="nucleotide sequence ID" value="NZ_JACXJA010000014.1"/>
</dbReference>
<dbReference type="CDD" id="cd18886">
    <property type="entry name" value="NUDIX_MutT_Nudt1"/>
    <property type="match status" value="1"/>
</dbReference>
<keyword evidence="4" id="KW-1185">Reference proteome</keyword>
<name>A0A927GZ76_9BACL</name>